<proteinExistence type="predicted"/>
<name>A0A501XE07_9SPHN</name>
<dbReference type="Proteomes" id="UP000319897">
    <property type="component" value="Unassembled WGS sequence"/>
</dbReference>
<dbReference type="EMBL" id="VFSU01000034">
    <property type="protein sequence ID" value="TPE58514.1"/>
    <property type="molecule type" value="Genomic_DNA"/>
</dbReference>
<sequence length="93" mass="9863">MDMFLKDPDAVLDYQVDWAAAISGGQAVVASSWAVSPVESGGLVVLESGLDGAMARVRLGGGVVGHVYEVRNRAGFSDLTVDERSLVLRVEDR</sequence>
<dbReference type="InterPro" id="IPR056928">
    <property type="entry name" value="Gp77-like"/>
</dbReference>
<dbReference type="AlphaFoldDB" id="A0A501XE07"/>
<evidence type="ECO:0000313" key="1">
    <source>
        <dbReference type="EMBL" id="TPE58514.1"/>
    </source>
</evidence>
<accession>A0A501XE07</accession>
<evidence type="ECO:0000313" key="2">
    <source>
        <dbReference type="Proteomes" id="UP000319897"/>
    </source>
</evidence>
<protein>
    <submittedName>
        <fullName evidence="1">Uncharacterized protein</fullName>
    </submittedName>
</protein>
<reference evidence="1 2" key="1">
    <citation type="submission" date="2019-06" db="EMBL/GenBank/DDBJ databases">
        <authorList>
            <person name="Lee I."/>
            <person name="Jang G.I."/>
            <person name="Hwang C.Y."/>
        </authorList>
    </citation>
    <scope>NUCLEOTIDE SEQUENCE [LARGE SCALE GENOMIC DNA]</scope>
    <source>
        <strain evidence="1 2">PAMC 28131</strain>
    </source>
</reference>
<gene>
    <name evidence="1" type="ORF">FJQ54_15725</name>
</gene>
<dbReference type="Pfam" id="PF23148">
    <property type="entry name" value="Gp77"/>
    <property type="match status" value="1"/>
</dbReference>
<keyword evidence="2" id="KW-1185">Reference proteome</keyword>
<comment type="caution">
    <text evidence="1">The sequence shown here is derived from an EMBL/GenBank/DDBJ whole genome shotgun (WGS) entry which is preliminary data.</text>
</comment>
<organism evidence="1 2">
    <name type="scientific">Sandaracinobacter neustonicus</name>
    <dbReference type="NCBI Taxonomy" id="1715348"/>
    <lineage>
        <taxon>Bacteria</taxon>
        <taxon>Pseudomonadati</taxon>
        <taxon>Pseudomonadota</taxon>
        <taxon>Alphaproteobacteria</taxon>
        <taxon>Sphingomonadales</taxon>
        <taxon>Sphingosinicellaceae</taxon>
        <taxon>Sandaracinobacter</taxon>
    </lineage>
</organism>